<dbReference type="EMBL" id="JBEGCI010000003">
    <property type="protein sequence ID" value="MEQ6887911.1"/>
    <property type="molecule type" value="Genomic_DNA"/>
</dbReference>
<dbReference type="InterPro" id="IPR003439">
    <property type="entry name" value="ABC_transporter-like_ATP-bd"/>
</dbReference>
<keyword evidence="5" id="KW-1185">Reference proteome</keyword>
<dbReference type="PROSITE" id="PS00211">
    <property type="entry name" value="ABC_TRANSPORTER_1"/>
    <property type="match status" value="1"/>
</dbReference>
<evidence type="ECO:0000259" key="3">
    <source>
        <dbReference type="PROSITE" id="PS50893"/>
    </source>
</evidence>
<keyword evidence="2 4" id="KW-0067">ATP-binding</keyword>
<evidence type="ECO:0000313" key="4">
    <source>
        <dbReference type="EMBL" id="MEQ6887911.1"/>
    </source>
</evidence>
<accession>A0ABV1N494</accession>
<dbReference type="Pfam" id="PF00005">
    <property type="entry name" value="ABC_tran"/>
    <property type="match status" value="2"/>
</dbReference>
<organism evidence="4 5">
    <name type="scientific">Halomonas pelophila</name>
    <dbReference type="NCBI Taxonomy" id="3151122"/>
    <lineage>
        <taxon>Bacteria</taxon>
        <taxon>Pseudomonadati</taxon>
        <taxon>Pseudomonadota</taxon>
        <taxon>Gammaproteobacteria</taxon>
        <taxon>Oceanospirillales</taxon>
        <taxon>Halomonadaceae</taxon>
        <taxon>Halomonas</taxon>
    </lineage>
</organism>
<dbReference type="InterPro" id="IPR017871">
    <property type="entry name" value="ABC_transporter-like_CS"/>
</dbReference>
<reference evidence="4 5" key="1">
    <citation type="submission" date="2024-05" db="EMBL/GenBank/DDBJ databases">
        <title>Halomonas sp. CS7 16S ribosomal RNA gene Genome sequencing and assembly.</title>
        <authorList>
            <person name="Yook S."/>
        </authorList>
    </citation>
    <scope>NUCLEOTIDE SEQUENCE [LARGE SCALE GENOMIC DNA]</scope>
    <source>
        <strain evidence="4 5">CS7</strain>
    </source>
</reference>
<dbReference type="PANTHER" id="PTHR43038">
    <property type="entry name" value="ATP-BINDING CASSETTE, SUB-FAMILY H, MEMBER 1"/>
    <property type="match status" value="1"/>
</dbReference>
<keyword evidence="1" id="KW-0547">Nucleotide-binding</keyword>
<dbReference type="SUPFAM" id="SSF52540">
    <property type="entry name" value="P-loop containing nucleoside triphosphate hydrolases"/>
    <property type="match status" value="2"/>
</dbReference>
<dbReference type="Gene3D" id="3.40.50.300">
    <property type="entry name" value="P-loop containing nucleotide triphosphate hydrolases"/>
    <property type="match status" value="2"/>
</dbReference>
<evidence type="ECO:0000313" key="5">
    <source>
        <dbReference type="Proteomes" id="UP001472978"/>
    </source>
</evidence>
<name>A0ABV1N494_9GAMM</name>
<evidence type="ECO:0000256" key="1">
    <source>
        <dbReference type="ARBA" id="ARBA00022741"/>
    </source>
</evidence>
<protein>
    <submittedName>
        <fullName evidence="4">ATP-binding cassette domain-containing protein</fullName>
    </submittedName>
</protein>
<dbReference type="PROSITE" id="PS50893">
    <property type="entry name" value="ABC_TRANSPORTER_2"/>
    <property type="match status" value="2"/>
</dbReference>
<dbReference type="InterPro" id="IPR003593">
    <property type="entry name" value="AAA+_ATPase"/>
</dbReference>
<dbReference type="GO" id="GO:0005524">
    <property type="term" value="F:ATP binding"/>
    <property type="evidence" value="ECO:0007669"/>
    <property type="project" value="UniProtKB-KW"/>
</dbReference>
<sequence length="566" mass="62827">MTTVIHADGVGRRFAGRRVVADIDLEVRDGEIFGLLGPDGAGKTTLMQMMTAILEPSEGQLRVFGFDTRRDAAQVNGRVGYMTQGFSLYDRLSVIENLQFAARIRDVTPGDFRLRSQELLAMAGLGDFRHRRAGQLSGGMRKKLSLCAALIHAPTLLLLDELSLGVDPLSRRDLWRLLRRHRDDGNTVVISTPYMDEAERCDRLGFLYEGRLLAVDTPDRLRRRVAGPIYQLTTPRLDEAEGFVRSWPGVTSLQRLADRLRIQFSPGHDVPETAQARLDELGQLMAVEPNLEEAFIALSPLAAPADMPPMMPPAFTTTGVEVRAEHLGLRFGDVVAVDEVSFRVPPCEVVGWLGPNGAGKTSLIRLLCGLQTPSAGRAWIGDLSVTESHRDLRGRLGYMSQHFSLYPDLSVAENLTFFAGVYGLAGRQRRLAIDWASHMTRLSGLEERRVCTLSAAVRQRLALACSILHGPAVLFLDEPTSGIDPLSRQRFWHLILALAEHGMTVFVTTHYLEEANYCHRLGLMHQGRLIALDTPAQLRLTLDLPNDADMEAVFMAGIEREQRRPA</sequence>
<dbReference type="Proteomes" id="UP001472978">
    <property type="component" value="Unassembled WGS sequence"/>
</dbReference>
<evidence type="ECO:0000256" key="2">
    <source>
        <dbReference type="ARBA" id="ARBA00022840"/>
    </source>
</evidence>
<comment type="caution">
    <text evidence="4">The sequence shown here is derived from an EMBL/GenBank/DDBJ whole genome shotgun (WGS) entry which is preliminary data.</text>
</comment>
<dbReference type="SMART" id="SM00382">
    <property type="entry name" value="AAA"/>
    <property type="match status" value="2"/>
</dbReference>
<gene>
    <name evidence="4" type="ORF">ABE957_04385</name>
</gene>
<feature type="domain" description="ABC transporter" evidence="3">
    <location>
        <begin position="5"/>
        <end position="234"/>
    </location>
</feature>
<dbReference type="RefSeq" id="WP_349757460.1">
    <property type="nucleotide sequence ID" value="NZ_JBEGCI010000003.1"/>
</dbReference>
<feature type="domain" description="ABC transporter" evidence="3">
    <location>
        <begin position="322"/>
        <end position="551"/>
    </location>
</feature>
<dbReference type="InterPro" id="IPR027417">
    <property type="entry name" value="P-loop_NTPase"/>
</dbReference>
<dbReference type="PANTHER" id="PTHR43038:SF3">
    <property type="entry name" value="ABC TRANSPORTER G FAMILY MEMBER 20 ISOFORM X1"/>
    <property type="match status" value="1"/>
</dbReference>
<proteinExistence type="predicted"/>